<keyword evidence="1" id="KW-0472">Membrane</keyword>
<proteinExistence type="predicted"/>
<dbReference type="EMBL" id="MF417909">
    <property type="protein sequence ID" value="ASN70588.1"/>
    <property type="molecule type" value="Genomic_DNA"/>
</dbReference>
<feature type="transmembrane region" description="Helical" evidence="1">
    <location>
        <begin position="105"/>
        <end position="123"/>
    </location>
</feature>
<organism evidence="2">
    <name type="scientific">uncultured Caudovirales phage</name>
    <dbReference type="NCBI Taxonomy" id="2100421"/>
    <lineage>
        <taxon>Viruses</taxon>
        <taxon>Duplodnaviria</taxon>
        <taxon>Heunggongvirae</taxon>
        <taxon>Uroviricota</taxon>
        <taxon>Caudoviricetes</taxon>
        <taxon>Peduoviridae</taxon>
        <taxon>Maltschvirus</taxon>
        <taxon>Maltschvirus maltsch</taxon>
    </lineage>
</organism>
<keyword evidence="1" id="KW-1133">Transmembrane helix</keyword>
<accession>A0A2H4J3L4</accession>
<keyword evidence="1" id="KW-0812">Transmembrane</keyword>
<evidence type="ECO:0000313" key="2">
    <source>
        <dbReference type="EMBL" id="ASN69750.1"/>
    </source>
</evidence>
<protein>
    <submittedName>
        <fullName evidence="2">Uncharacterized protein</fullName>
    </submittedName>
</protein>
<evidence type="ECO:0000313" key="3">
    <source>
        <dbReference type="EMBL" id="ASN70588.1"/>
    </source>
</evidence>
<reference evidence="2" key="1">
    <citation type="submission" date="2017-06" db="EMBL/GenBank/DDBJ databases">
        <title>Novel phages from South African skin metaviromes.</title>
        <authorList>
            <person name="van Zyl L.J."/>
            <person name="Abrahams Y."/>
            <person name="Stander E.A."/>
            <person name="Kirby B.M."/>
            <person name="Clavaud C."/>
            <person name="Farcet C."/>
            <person name="Breton L."/>
            <person name="Trindade M.I."/>
        </authorList>
    </citation>
    <scope>NUCLEOTIDE SEQUENCE</scope>
</reference>
<name>A0A2H4J3L4_9CAUD</name>
<sequence>MPNNELPQSYYDDRDAIHKRIREVDEKHTNNYNNLSVLLAEFKPTLNQMVEATKEMSTEQKKTNQQIIEQGQRLSIVEKDAQMFRKHLSQEEQEAKEKGKENKEFILKATGIFVGGGGVAWLIHPLFDFLKNMIN</sequence>
<gene>
    <name evidence="2" type="ORF">10AX1_42</name>
    <name evidence="3" type="ORF">10F7_21</name>
</gene>
<evidence type="ECO:0000256" key="1">
    <source>
        <dbReference type="SAM" id="Phobius"/>
    </source>
</evidence>
<dbReference type="EMBL" id="MF417895">
    <property type="protein sequence ID" value="ASN69750.1"/>
    <property type="molecule type" value="Genomic_DNA"/>
</dbReference>